<reference evidence="2 3" key="1">
    <citation type="journal article" date="2023" name="BMC Biol.">
        <title>The compact genome of the sponge Oopsacas minuta (Hexactinellida) is lacking key metazoan core genes.</title>
        <authorList>
            <person name="Santini S."/>
            <person name="Schenkelaars Q."/>
            <person name="Jourda C."/>
            <person name="Duchesne M."/>
            <person name="Belahbib H."/>
            <person name="Rocher C."/>
            <person name="Selva M."/>
            <person name="Riesgo A."/>
            <person name="Vervoort M."/>
            <person name="Leys S.P."/>
            <person name="Kodjabachian L."/>
            <person name="Le Bivic A."/>
            <person name="Borchiellini C."/>
            <person name="Claverie J.M."/>
            <person name="Renard E."/>
        </authorList>
    </citation>
    <scope>NUCLEOTIDE SEQUENCE [LARGE SCALE GENOMIC DNA]</scope>
    <source>
        <strain evidence="2">SPO-2</strain>
    </source>
</reference>
<evidence type="ECO:0000313" key="3">
    <source>
        <dbReference type="Proteomes" id="UP001165289"/>
    </source>
</evidence>
<keyword evidence="3" id="KW-1185">Reference proteome</keyword>
<dbReference type="Proteomes" id="UP001165289">
    <property type="component" value="Unassembled WGS sequence"/>
</dbReference>
<accession>A0AAV7JIS4</accession>
<dbReference type="AlphaFoldDB" id="A0AAV7JIS4"/>
<evidence type="ECO:0000313" key="2">
    <source>
        <dbReference type="EMBL" id="KAI6648339.1"/>
    </source>
</evidence>
<evidence type="ECO:0000256" key="1">
    <source>
        <dbReference type="SAM" id="SignalP"/>
    </source>
</evidence>
<comment type="caution">
    <text evidence="2">The sequence shown here is derived from an EMBL/GenBank/DDBJ whole genome shotgun (WGS) entry which is preliminary data.</text>
</comment>
<proteinExistence type="predicted"/>
<feature type="signal peptide" evidence="1">
    <location>
        <begin position="1"/>
        <end position="19"/>
    </location>
</feature>
<gene>
    <name evidence="2" type="ORF">LOD99_12148</name>
</gene>
<dbReference type="EMBL" id="JAKMXF010000332">
    <property type="protein sequence ID" value="KAI6648339.1"/>
    <property type="molecule type" value="Genomic_DNA"/>
</dbReference>
<feature type="chain" id="PRO_5043955930" evidence="1">
    <location>
        <begin position="20"/>
        <end position="189"/>
    </location>
</feature>
<keyword evidence="1" id="KW-0732">Signal</keyword>
<protein>
    <submittedName>
        <fullName evidence="2">Uncharacterized protein</fullName>
    </submittedName>
</protein>
<organism evidence="2 3">
    <name type="scientific">Oopsacas minuta</name>
    <dbReference type="NCBI Taxonomy" id="111878"/>
    <lineage>
        <taxon>Eukaryota</taxon>
        <taxon>Metazoa</taxon>
        <taxon>Porifera</taxon>
        <taxon>Hexactinellida</taxon>
        <taxon>Hexasterophora</taxon>
        <taxon>Lyssacinosida</taxon>
        <taxon>Leucopsacidae</taxon>
        <taxon>Oopsacas</taxon>
    </lineage>
</organism>
<name>A0AAV7JIS4_9METZ</name>
<sequence>MMCFSLTAVWLGISSLAESRQAMYFYNSHAKHGFGKIMSGASQSIVDQLTNRALYNAKTREKDAETFVKKYMKVALSLFVEEISHTTKFEKVLDLICSMESDMCHFAKTRDKMLLTRIGGDDKRNSLTIGHLQQLMRISQQGPELPAISNITWPFALCETGSWNNQEFLINRFIDKVYRKLLDSPRRIV</sequence>